<evidence type="ECO:0000313" key="9">
    <source>
        <dbReference type="EMBL" id="SFN09322.1"/>
    </source>
</evidence>
<evidence type="ECO:0000256" key="1">
    <source>
        <dbReference type="ARBA" id="ARBA00001638"/>
    </source>
</evidence>
<keyword evidence="6" id="KW-0479">Metal-binding</keyword>
<comment type="cofactor">
    <cofactor evidence="2">
        <name>Mn(2+)</name>
        <dbReference type="ChEBI" id="CHEBI:29035"/>
    </cofactor>
</comment>
<dbReference type="InterPro" id="IPR039356">
    <property type="entry name" value="YfbR/HDDC2"/>
</dbReference>
<evidence type="ECO:0000256" key="6">
    <source>
        <dbReference type="ARBA" id="ARBA00022723"/>
    </source>
</evidence>
<dbReference type="OrthoDB" id="9786155at2"/>
<keyword evidence="7 9" id="KW-0378">Hydrolase</keyword>
<keyword evidence="10" id="KW-1185">Reference proteome</keyword>
<dbReference type="PANTHER" id="PTHR11845">
    <property type="entry name" value="5'-DEOXYNUCLEOTIDASE HDDC2"/>
    <property type="match status" value="1"/>
</dbReference>
<organism evidence="9 10">
    <name type="scientific">Thermodesulforhabdus norvegica</name>
    <dbReference type="NCBI Taxonomy" id="39841"/>
    <lineage>
        <taxon>Bacteria</taxon>
        <taxon>Pseudomonadati</taxon>
        <taxon>Thermodesulfobacteriota</taxon>
        <taxon>Syntrophobacteria</taxon>
        <taxon>Syntrophobacterales</taxon>
        <taxon>Thermodesulforhabdaceae</taxon>
        <taxon>Thermodesulforhabdus</taxon>
    </lineage>
</organism>
<dbReference type="GO" id="GO:0005737">
    <property type="term" value="C:cytoplasm"/>
    <property type="evidence" value="ECO:0007669"/>
    <property type="project" value="TreeGrafter"/>
</dbReference>
<dbReference type="Pfam" id="PF13023">
    <property type="entry name" value="HD_3"/>
    <property type="match status" value="1"/>
</dbReference>
<comment type="cofactor">
    <cofactor evidence="3">
        <name>Co(2+)</name>
        <dbReference type="ChEBI" id="CHEBI:48828"/>
    </cofactor>
</comment>
<proteinExistence type="predicted"/>
<dbReference type="AlphaFoldDB" id="A0A1I4W7E2"/>
<dbReference type="SMART" id="SM00471">
    <property type="entry name" value="HDc"/>
    <property type="match status" value="1"/>
</dbReference>
<evidence type="ECO:0000256" key="2">
    <source>
        <dbReference type="ARBA" id="ARBA00001936"/>
    </source>
</evidence>
<evidence type="ECO:0000256" key="4">
    <source>
        <dbReference type="ARBA" id="ARBA00011738"/>
    </source>
</evidence>
<accession>A0A1I4W7E2</accession>
<dbReference type="EC" id="3.1.3.89" evidence="5"/>
<evidence type="ECO:0000256" key="7">
    <source>
        <dbReference type="ARBA" id="ARBA00022801"/>
    </source>
</evidence>
<dbReference type="RefSeq" id="WP_093396461.1">
    <property type="nucleotide sequence ID" value="NZ_FOUU01000014.1"/>
</dbReference>
<dbReference type="InterPro" id="IPR006674">
    <property type="entry name" value="HD_domain"/>
</dbReference>
<dbReference type="GO" id="GO:0046872">
    <property type="term" value="F:metal ion binding"/>
    <property type="evidence" value="ECO:0007669"/>
    <property type="project" value="UniProtKB-KW"/>
</dbReference>
<evidence type="ECO:0000313" key="10">
    <source>
        <dbReference type="Proteomes" id="UP000199611"/>
    </source>
</evidence>
<comment type="catalytic activity">
    <reaction evidence="1">
        <text>a 2'-deoxyribonucleoside 5'-phosphate + H2O = a 2'-deoxyribonucleoside + phosphate</text>
        <dbReference type="Rhea" id="RHEA:36167"/>
        <dbReference type="ChEBI" id="CHEBI:15377"/>
        <dbReference type="ChEBI" id="CHEBI:18274"/>
        <dbReference type="ChEBI" id="CHEBI:43474"/>
        <dbReference type="ChEBI" id="CHEBI:65317"/>
        <dbReference type="EC" id="3.1.3.89"/>
    </reaction>
</comment>
<dbReference type="SUPFAM" id="SSF109604">
    <property type="entry name" value="HD-domain/PDEase-like"/>
    <property type="match status" value="1"/>
</dbReference>
<dbReference type="EMBL" id="FOUU01000014">
    <property type="protein sequence ID" value="SFN09322.1"/>
    <property type="molecule type" value="Genomic_DNA"/>
</dbReference>
<comment type="subunit">
    <text evidence="4">Homodimer.</text>
</comment>
<dbReference type="InterPro" id="IPR003607">
    <property type="entry name" value="HD/PDEase_dom"/>
</dbReference>
<dbReference type="PANTHER" id="PTHR11845:SF13">
    <property type="entry name" value="5'-DEOXYNUCLEOTIDASE HDDC2"/>
    <property type="match status" value="1"/>
</dbReference>
<dbReference type="STRING" id="39841.SAMN05660836_02640"/>
<dbReference type="Proteomes" id="UP000199611">
    <property type="component" value="Unassembled WGS sequence"/>
</dbReference>
<protein>
    <recommendedName>
        <fullName evidence="5">5'-deoxynucleotidase</fullName>
        <ecNumber evidence="5">3.1.3.89</ecNumber>
    </recommendedName>
</protein>
<evidence type="ECO:0000256" key="3">
    <source>
        <dbReference type="ARBA" id="ARBA00001941"/>
    </source>
</evidence>
<sequence>MDDLKRVARFLFETGMLKKIRRTGYPFLGSGGESVADHSFRTALIGHALALIQGYENPEKVVLMCLIHDLAEARTGDHNYVNKQYVSSDEAKAFSDAVKELPWEGLYRELWHEYQEEQTIASKLAHDADQLDLLVELKEQQDLGNRYASRWIKYVLKRLHTDEALKLAEAILQTDWTSWWFDNNDSWWVRNRKDSIAVE</sequence>
<gene>
    <name evidence="9" type="ORF">SAMN05660836_02640</name>
</gene>
<evidence type="ECO:0000259" key="8">
    <source>
        <dbReference type="SMART" id="SM00471"/>
    </source>
</evidence>
<evidence type="ECO:0000256" key="5">
    <source>
        <dbReference type="ARBA" id="ARBA00012964"/>
    </source>
</evidence>
<dbReference type="Gene3D" id="1.10.3210.10">
    <property type="entry name" value="Hypothetical protein af1432"/>
    <property type="match status" value="1"/>
</dbReference>
<name>A0A1I4W7E2_9BACT</name>
<dbReference type="GO" id="GO:0002953">
    <property type="term" value="F:5'-deoxynucleotidase activity"/>
    <property type="evidence" value="ECO:0007669"/>
    <property type="project" value="UniProtKB-EC"/>
</dbReference>
<reference evidence="10" key="1">
    <citation type="submission" date="2016-10" db="EMBL/GenBank/DDBJ databases">
        <authorList>
            <person name="Varghese N."/>
            <person name="Submissions S."/>
        </authorList>
    </citation>
    <scope>NUCLEOTIDE SEQUENCE [LARGE SCALE GENOMIC DNA]</scope>
    <source>
        <strain evidence="10">DSM 9990</strain>
    </source>
</reference>
<feature type="domain" description="HD/PDEase" evidence="8">
    <location>
        <begin position="31"/>
        <end position="143"/>
    </location>
</feature>